<name>A0A6L8M042_9VIBR</name>
<comment type="caution">
    <text evidence="2">The sequence shown here is derived from an EMBL/GenBank/DDBJ whole genome shotgun (WGS) entry which is preliminary data.</text>
</comment>
<dbReference type="RefSeq" id="WP_160931563.1">
    <property type="nucleotide sequence ID" value="NZ_WWEU01000006.1"/>
</dbReference>
<dbReference type="EMBL" id="WWEU01000006">
    <property type="protein sequence ID" value="MYM60706.1"/>
    <property type="molecule type" value="Genomic_DNA"/>
</dbReference>
<keyword evidence="1" id="KW-0812">Transmembrane</keyword>
<accession>A0A6L8M042</accession>
<keyword evidence="1" id="KW-1133">Transmembrane helix</keyword>
<feature type="transmembrane region" description="Helical" evidence="1">
    <location>
        <begin position="9"/>
        <end position="27"/>
    </location>
</feature>
<feature type="transmembrane region" description="Helical" evidence="1">
    <location>
        <begin position="33"/>
        <end position="54"/>
    </location>
</feature>
<proteinExistence type="predicted"/>
<keyword evidence="1" id="KW-0472">Membrane</keyword>
<sequence length="137" mass="15324">MKLFHFRQVFISTAVLFIILFCSAYLLDVYLVFPFFAFFAYSSLIAGLLWALTLAKKRSQFIVTAIGLIFLGTFASVDILLASDNAIEAFMRLPNHDISRDTLRSLTQVLLVLVNIFTGSLASNVLFQGLCKTLDSK</sequence>
<gene>
    <name evidence="2" type="ORF">GTG28_15865</name>
</gene>
<dbReference type="AlphaFoldDB" id="A0A6L8M042"/>
<evidence type="ECO:0000313" key="3">
    <source>
        <dbReference type="Proteomes" id="UP000478571"/>
    </source>
</evidence>
<reference evidence="2 3" key="1">
    <citation type="submission" date="2020-01" db="EMBL/GenBank/DDBJ databases">
        <title>Draft Genome Sequence of Vibrio sp. strain OCN044, Isolated from a Healthy Coral at Palmyra Atoll.</title>
        <authorList>
            <person name="Videau P."/>
            <person name="Loughran R."/>
            <person name="Esquivel A."/>
            <person name="Deadmond M."/>
            <person name="Paddock B.E."/>
            <person name="Saw J.H."/>
            <person name="Ushijima B."/>
        </authorList>
    </citation>
    <scope>NUCLEOTIDE SEQUENCE [LARGE SCALE GENOMIC DNA]</scope>
    <source>
        <strain evidence="2 3">OCN044</strain>
    </source>
</reference>
<dbReference type="Proteomes" id="UP000478571">
    <property type="component" value="Unassembled WGS sequence"/>
</dbReference>
<feature type="transmembrane region" description="Helical" evidence="1">
    <location>
        <begin position="103"/>
        <end position="127"/>
    </location>
</feature>
<evidence type="ECO:0000256" key="1">
    <source>
        <dbReference type="SAM" id="Phobius"/>
    </source>
</evidence>
<feature type="transmembrane region" description="Helical" evidence="1">
    <location>
        <begin position="61"/>
        <end position="83"/>
    </location>
</feature>
<keyword evidence="3" id="KW-1185">Reference proteome</keyword>
<organism evidence="2 3">
    <name type="scientific">Vibrio tetraodonis subsp. pristinus</name>
    <dbReference type="NCBI Taxonomy" id="2695891"/>
    <lineage>
        <taxon>Bacteria</taxon>
        <taxon>Pseudomonadati</taxon>
        <taxon>Pseudomonadota</taxon>
        <taxon>Gammaproteobacteria</taxon>
        <taxon>Vibrionales</taxon>
        <taxon>Vibrionaceae</taxon>
        <taxon>Vibrio</taxon>
    </lineage>
</organism>
<evidence type="ECO:0000313" key="2">
    <source>
        <dbReference type="EMBL" id="MYM60706.1"/>
    </source>
</evidence>
<protein>
    <submittedName>
        <fullName evidence="2">Uncharacterized protein</fullName>
    </submittedName>
</protein>